<sequence length="257" mass="29794">MLYYKTYIKDKEAPWITFIHGAGGSSTIWFKQIRYFRKDFNILLVDLRGHGKSKEDKWKKGDTFGHLAAEVIEVCDHLGIERTHVIGMSLGTIVSQSLADRYPERVQSLVLGGAIIALDIRTKLLLWLGRTIKRIIPFMLLYKLFAYIIMPRKNHEESRLAFVNEAKKMSQKQFVKWFSLTKLINPYLSHLQVSTKKIPTVFIMGSEDYLFIPPVRKVAEENSNFKVEIIENCGHVCNIDQPDIFNDISKRFIMSHV</sequence>
<gene>
    <name evidence="2" type="ORF">ERX27_00620</name>
</gene>
<organism evidence="2 3">
    <name type="scientific">Macrococcus brunensis</name>
    <dbReference type="NCBI Taxonomy" id="198483"/>
    <lineage>
        <taxon>Bacteria</taxon>
        <taxon>Bacillati</taxon>
        <taxon>Bacillota</taxon>
        <taxon>Bacilli</taxon>
        <taxon>Bacillales</taxon>
        <taxon>Staphylococcaceae</taxon>
        <taxon>Macrococcus</taxon>
    </lineage>
</organism>
<dbReference type="Pfam" id="PF00561">
    <property type="entry name" value="Abhydrolase_1"/>
    <property type="match status" value="1"/>
</dbReference>
<dbReference type="PRINTS" id="PR00111">
    <property type="entry name" value="ABHYDROLASE"/>
</dbReference>
<dbReference type="SUPFAM" id="SSF53474">
    <property type="entry name" value="alpha/beta-Hydrolases"/>
    <property type="match status" value="1"/>
</dbReference>
<evidence type="ECO:0000313" key="2">
    <source>
        <dbReference type="EMBL" id="TDL98978.1"/>
    </source>
</evidence>
<reference evidence="2 3" key="1">
    <citation type="submission" date="2019-01" db="EMBL/GenBank/DDBJ databases">
        <title>Draft genome sequences of the type strains of six Macrococcus species.</title>
        <authorList>
            <person name="Mazhar S."/>
            <person name="Altermann E."/>
            <person name="Hill C."/>
            <person name="Mcauliffe O."/>
        </authorList>
    </citation>
    <scope>NUCLEOTIDE SEQUENCE [LARGE SCALE GENOMIC DNA]</scope>
    <source>
        <strain evidence="2 3">CCM4811</strain>
    </source>
</reference>
<dbReference type="Proteomes" id="UP000295310">
    <property type="component" value="Unassembled WGS sequence"/>
</dbReference>
<feature type="domain" description="AB hydrolase-1" evidence="1">
    <location>
        <begin position="14"/>
        <end position="114"/>
    </location>
</feature>
<keyword evidence="2" id="KW-0378">Hydrolase</keyword>
<name>A0A4R6BGM7_9STAP</name>
<dbReference type="PRINTS" id="PR00412">
    <property type="entry name" value="EPOXHYDRLASE"/>
</dbReference>
<proteinExistence type="predicted"/>
<dbReference type="Gene3D" id="3.40.50.1820">
    <property type="entry name" value="alpha/beta hydrolase"/>
    <property type="match status" value="1"/>
</dbReference>
<dbReference type="OrthoDB" id="9776853at2"/>
<protein>
    <submittedName>
        <fullName evidence="2">Alpha/beta hydrolase</fullName>
    </submittedName>
</protein>
<dbReference type="EMBL" id="SCWA01000001">
    <property type="protein sequence ID" value="TDL98978.1"/>
    <property type="molecule type" value="Genomic_DNA"/>
</dbReference>
<dbReference type="RefSeq" id="WP_133430872.1">
    <property type="nucleotide sequence ID" value="NZ_CP092179.1"/>
</dbReference>
<dbReference type="PANTHER" id="PTHR43798">
    <property type="entry name" value="MONOACYLGLYCEROL LIPASE"/>
    <property type="match status" value="1"/>
</dbReference>
<evidence type="ECO:0000259" key="1">
    <source>
        <dbReference type="Pfam" id="PF00561"/>
    </source>
</evidence>
<dbReference type="InterPro" id="IPR000073">
    <property type="entry name" value="AB_hydrolase_1"/>
</dbReference>
<evidence type="ECO:0000313" key="3">
    <source>
        <dbReference type="Proteomes" id="UP000295310"/>
    </source>
</evidence>
<dbReference type="AlphaFoldDB" id="A0A4R6BGM7"/>
<dbReference type="InterPro" id="IPR029058">
    <property type="entry name" value="AB_hydrolase_fold"/>
</dbReference>
<comment type="caution">
    <text evidence="2">The sequence shown here is derived from an EMBL/GenBank/DDBJ whole genome shotgun (WGS) entry which is preliminary data.</text>
</comment>
<keyword evidence="3" id="KW-1185">Reference proteome</keyword>
<dbReference type="InterPro" id="IPR000639">
    <property type="entry name" value="Epox_hydrolase-like"/>
</dbReference>
<dbReference type="GO" id="GO:0016787">
    <property type="term" value="F:hydrolase activity"/>
    <property type="evidence" value="ECO:0007669"/>
    <property type="project" value="UniProtKB-KW"/>
</dbReference>
<accession>A0A4R6BGM7</accession>
<dbReference type="InterPro" id="IPR050266">
    <property type="entry name" value="AB_hydrolase_sf"/>
</dbReference>